<sequence>MELFSKEGTPVTMRWGILGCGDVVRKRVAAAIQTVEGCELLAVCRRDHDALQQFCADFSVSRGYPSADQLLADEEIDAVYIATPVAMHLPQALASLAAGKHVLVEKPMALHPHECRLMIDAAKEMNRTLGVAYYRPFYPVLDRLSELMQTGQLGEVLAVQIACSAPIVANEDGSPPWRVEMKHGGGGPLMDVGSHRIDVLLRLFGEVVDIRGICSRTAPEEVENVANFVLQFADGVQASVTCLFNAVQDPDSFVVIGTKGIADLSPLNSGRLILRNEMGDQVEQHAPNPNFNVPLIADFVAAIEEDRQPQVSGEDGLLVNEVIEQIYRDSRQAT</sequence>
<comment type="caution">
    <text evidence="4">The sequence shown here is derived from an EMBL/GenBank/DDBJ whole genome shotgun (WGS) entry which is preliminary data.</text>
</comment>
<dbReference type="Gene3D" id="3.40.50.720">
    <property type="entry name" value="NAD(P)-binding Rossmann-like Domain"/>
    <property type="match status" value="1"/>
</dbReference>
<evidence type="ECO:0000313" key="5">
    <source>
        <dbReference type="Proteomes" id="UP001139103"/>
    </source>
</evidence>
<dbReference type="InterPro" id="IPR050463">
    <property type="entry name" value="Gfo/Idh/MocA_oxidrdct_glycsds"/>
</dbReference>
<dbReference type="AlphaFoldDB" id="A0A9X1SE77"/>
<evidence type="ECO:0000259" key="2">
    <source>
        <dbReference type="Pfam" id="PF01408"/>
    </source>
</evidence>
<dbReference type="Pfam" id="PF01408">
    <property type="entry name" value="GFO_IDH_MocA"/>
    <property type="match status" value="1"/>
</dbReference>
<gene>
    <name evidence="4" type="ORF">LOC68_00600</name>
</gene>
<dbReference type="EMBL" id="JAJKFT010000001">
    <property type="protein sequence ID" value="MCC9626893.1"/>
    <property type="molecule type" value="Genomic_DNA"/>
</dbReference>
<keyword evidence="5" id="KW-1185">Reference proteome</keyword>
<reference evidence="4" key="1">
    <citation type="submission" date="2021-11" db="EMBL/GenBank/DDBJ databases">
        <title>Genome sequence.</title>
        <authorList>
            <person name="Sun Q."/>
        </authorList>
    </citation>
    <scope>NUCLEOTIDE SEQUENCE</scope>
    <source>
        <strain evidence="4">JC732</strain>
    </source>
</reference>
<dbReference type="Pfam" id="PF22725">
    <property type="entry name" value="GFO_IDH_MocA_C3"/>
    <property type="match status" value="1"/>
</dbReference>
<name>A0A9X1SE77_9BACT</name>
<organism evidence="4 5">
    <name type="scientific">Blastopirellula sediminis</name>
    <dbReference type="NCBI Taxonomy" id="2894196"/>
    <lineage>
        <taxon>Bacteria</taxon>
        <taxon>Pseudomonadati</taxon>
        <taxon>Planctomycetota</taxon>
        <taxon>Planctomycetia</taxon>
        <taxon>Pirellulales</taxon>
        <taxon>Pirellulaceae</taxon>
        <taxon>Blastopirellula</taxon>
    </lineage>
</organism>
<dbReference type="InterPro" id="IPR036291">
    <property type="entry name" value="NAD(P)-bd_dom_sf"/>
</dbReference>
<feature type="domain" description="Gfo/Idh/MocA-like oxidoreductase N-terminal" evidence="2">
    <location>
        <begin position="13"/>
        <end position="133"/>
    </location>
</feature>
<protein>
    <submittedName>
        <fullName evidence="4">Gfo/Idh/MocA family oxidoreductase</fullName>
    </submittedName>
</protein>
<feature type="domain" description="GFO/IDH/MocA-like oxidoreductase" evidence="3">
    <location>
        <begin position="143"/>
        <end position="261"/>
    </location>
</feature>
<dbReference type="PANTHER" id="PTHR43818:SF11">
    <property type="entry name" value="BCDNA.GH03377"/>
    <property type="match status" value="1"/>
</dbReference>
<dbReference type="InterPro" id="IPR000683">
    <property type="entry name" value="Gfo/Idh/MocA-like_OxRdtase_N"/>
</dbReference>
<accession>A0A9X1SE77</accession>
<dbReference type="Proteomes" id="UP001139103">
    <property type="component" value="Unassembled WGS sequence"/>
</dbReference>
<evidence type="ECO:0000256" key="1">
    <source>
        <dbReference type="ARBA" id="ARBA00023002"/>
    </source>
</evidence>
<dbReference type="InterPro" id="IPR055170">
    <property type="entry name" value="GFO_IDH_MocA-like_dom"/>
</dbReference>
<dbReference type="GO" id="GO:0000166">
    <property type="term" value="F:nucleotide binding"/>
    <property type="evidence" value="ECO:0007669"/>
    <property type="project" value="InterPro"/>
</dbReference>
<evidence type="ECO:0000259" key="3">
    <source>
        <dbReference type="Pfam" id="PF22725"/>
    </source>
</evidence>
<dbReference type="RefSeq" id="WP_230214351.1">
    <property type="nucleotide sequence ID" value="NZ_JAJKFT010000001.1"/>
</dbReference>
<dbReference type="Gene3D" id="3.30.360.10">
    <property type="entry name" value="Dihydrodipicolinate Reductase, domain 2"/>
    <property type="match status" value="1"/>
</dbReference>
<dbReference type="PANTHER" id="PTHR43818">
    <property type="entry name" value="BCDNA.GH03377"/>
    <property type="match status" value="1"/>
</dbReference>
<proteinExistence type="predicted"/>
<evidence type="ECO:0000313" key="4">
    <source>
        <dbReference type="EMBL" id="MCC9626893.1"/>
    </source>
</evidence>
<keyword evidence="1" id="KW-0560">Oxidoreductase</keyword>
<dbReference type="SUPFAM" id="SSF55347">
    <property type="entry name" value="Glyceraldehyde-3-phosphate dehydrogenase-like, C-terminal domain"/>
    <property type="match status" value="1"/>
</dbReference>
<dbReference type="GO" id="GO:0016491">
    <property type="term" value="F:oxidoreductase activity"/>
    <property type="evidence" value="ECO:0007669"/>
    <property type="project" value="UniProtKB-KW"/>
</dbReference>
<dbReference type="SUPFAM" id="SSF51735">
    <property type="entry name" value="NAD(P)-binding Rossmann-fold domains"/>
    <property type="match status" value="1"/>
</dbReference>